<dbReference type="EMBL" id="SADD01000014">
    <property type="protein sequence ID" value="RVU42140.1"/>
    <property type="molecule type" value="Genomic_DNA"/>
</dbReference>
<evidence type="ECO:0000313" key="2">
    <source>
        <dbReference type="Proteomes" id="UP000282926"/>
    </source>
</evidence>
<dbReference type="PROSITE" id="PS51257">
    <property type="entry name" value="PROKAR_LIPOPROTEIN"/>
    <property type="match status" value="1"/>
</dbReference>
<sequence length="510" mass="56542">MKQTTKNRLGTTLGMLGAVVVLGACAAEERFGYECREGDCPQMREITDDLMDQVEVQGSDAERQEIVLPEQGERAIFAGTYKRNSESANFEFEGRAGQWVAITVYSRGVVDPTFRVRDFHGYIRWNLTYEGEQGMARRVMMLPRDGVYRLDVLSNVRGEESMNVDYGGYGEDSHFVGVVKTLAPPPARPLEVDGRAMEERFLHVDSGLFDIRGAGDGPVGVWVESFHDDGHPVYGLRLVKGDLRADGPELEVAETPIRHAPVLWGLVDPALGTQVHVDTATHTNTHGWYRIGARSLNGFEPGEEQRAQITGEAGQIVVAFHRNWSGEKASLELSREGEVVVADADRPGIGEQSLWIGPSDMAVYLEEAATFEAVLTNPQETPLYNAKLKVEVKEPLAVWEVRPTTEYTTLEYRERMDARRSEFVFLDVKEPTEITFHLSGGYVARGPSSSRDMDLYIYAVDSPDEPIVASSGPEGERGVRTLDEGRYLLHAHPYAPQIAGFQLSASFSAP</sequence>
<accession>A0ABY0CNW3</accession>
<dbReference type="Proteomes" id="UP000282926">
    <property type="component" value="Unassembled WGS sequence"/>
</dbReference>
<reference evidence="1 2" key="1">
    <citation type="submission" date="2019-01" db="EMBL/GenBank/DDBJ databases">
        <title>Lujinxingia litoralis gen. nov., sp. nov. and Lujinxingia sediminis gen. nov., sp. nov., new members in the order Bradymonadales, isolated from coastal sediment.</title>
        <authorList>
            <person name="Li C.-M."/>
        </authorList>
    </citation>
    <scope>NUCLEOTIDE SEQUENCE [LARGE SCALE GENOMIC DNA]</scope>
    <source>
        <strain evidence="1 2">SEH01</strain>
    </source>
</reference>
<proteinExistence type="predicted"/>
<protein>
    <recommendedName>
        <fullName evidence="3">Lipoprotein</fullName>
    </recommendedName>
</protein>
<keyword evidence="2" id="KW-1185">Reference proteome</keyword>
<organism evidence="1 2">
    <name type="scientific">Lujinxingia sediminis</name>
    <dbReference type="NCBI Taxonomy" id="2480984"/>
    <lineage>
        <taxon>Bacteria</taxon>
        <taxon>Deltaproteobacteria</taxon>
        <taxon>Bradymonadales</taxon>
        <taxon>Lujinxingiaceae</taxon>
        <taxon>Lujinxingia</taxon>
    </lineage>
</organism>
<gene>
    <name evidence="1" type="ORF">EA187_17535</name>
</gene>
<name>A0ABY0CNW3_9DELT</name>
<evidence type="ECO:0008006" key="3">
    <source>
        <dbReference type="Google" id="ProtNLM"/>
    </source>
</evidence>
<comment type="caution">
    <text evidence="1">The sequence shown here is derived from an EMBL/GenBank/DDBJ whole genome shotgun (WGS) entry which is preliminary data.</text>
</comment>
<evidence type="ECO:0000313" key="1">
    <source>
        <dbReference type="EMBL" id="RVU42140.1"/>
    </source>
</evidence>
<dbReference type="RefSeq" id="WP_127781094.1">
    <property type="nucleotide sequence ID" value="NZ_SADD01000014.1"/>
</dbReference>